<reference evidence="2" key="1">
    <citation type="submission" date="2020-08" db="EMBL/GenBank/DDBJ databases">
        <title>Multicomponent nature underlies the extraordinary mechanical properties of spider dragline silk.</title>
        <authorList>
            <person name="Kono N."/>
            <person name="Nakamura H."/>
            <person name="Mori M."/>
            <person name="Yoshida Y."/>
            <person name="Ohtoshi R."/>
            <person name="Malay A.D."/>
            <person name="Moran D.A.P."/>
            <person name="Tomita M."/>
            <person name="Numata K."/>
            <person name="Arakawa K."/>
        </authorList>
    </citation>
    <scope>NUCLEOTIDE SEQUENCE</scope>
</reference>
<dbReference type="Proteomes" id="UP000887013">
    <property type="component" value="Unassembled WGS sequence"/>
</dbReference>
<feature type="region of interest" description="Disordered" evidence="1">
    <location>
        <begin position="62"/>
        <end position="101"/>
    </location>
</feature>
<feature type="region of interest" description="Disordered" evidence="1">
    <location>
        <begin position="1"/>
        <end position="45"/>
    </location>
</feature>
<gene>
    <name evidence="2" type="ORF">NPIL_693481</name>
</gene>
<evidence type="ECO:0000313" key="3">
    <source>
        <dbReference type="Proteomes" id="UP000887013"/>
    </source>
</evidence>
<dbReference type="AlphaFoldDB" id="A0A8X6MY97"/>
<feature type="compositionally biased region" description="Polar residues" evidence="1">
    <location>
        <begin position="92"/>
        <end position="101"/>
    </location>
</feature>
<protein>
    <submittedName>
        <fullName evidence="2">Uncharacterized protein</fullName>
    </submittedName>
</protein>
<comment type="caution">
    <text evidence="2">The sequence shown here is derived from an EMBL/GenBank/DDBJ whole genome shotgun (WGS) entry which is preliminary data.</text>
</comment>
<accession>A0A8X6MY97</accession>
<proteinExistence type="predicted"/>
<dbReference type="EMBL" id="BMAW01052015">
    <property type="protein sequence ID" value="GFS83804.1"/>
    <property type="molecule type" value="Genomic_DNA"/>
</dbReference>
<name>A0A8X6MY97_NEPPI</name>
<organism evidence="2 3">
    <name type="scientific">Nephila pilipes</name>
    <name type="common">Giant wood spider</name>
    <name type="synonym">Nephila maculata</name>
    <dbReference type="NCBI Taxonomy" id="299642"/>
    <lineage>
        <taxon>Eukaryota</taxon>
        <taxon>Metazoa</taxon>
        <taxon>Ecdysozoa</taxon>
        <taxon>Arthropoda</taxon>
        <taxon>Chelicerata</taxon>
        <taxon>Arachnida</taxon>
        <taxon>Araneae</taxon>
        <taxon>Araneomorphae</taxon>
        <taxon>Entelegynae</taxon>
        <taxon>Araneoidea</taxon>
        <taxon>Nephilidae</taxon>
        <taxon>Nephila</taxon>
    </lineage>
</organism>
<evidence type="ECO:0000313" key="2">
    <source>
        <dbReference type="EMBL" id="GFS83804.1"/>
    </source>
</evidence>
<keyword evidence="3" id="KW-1185">Reference proteome</keyword>
<sequence>MARTKQTVRKKMENTELINNTDPIKLEIDTDEEESETMDTTGQDRNEEACLLRTRMEEKCKEIKSQQRKLRKDGHDHTQSEASFLSDPPPTTSRKTSFHQTSVSTFTQSLRITLNTRNQPCLIETLIQSLKSIKARNSE</sequence>
<evidence type="ECO:0000256" key="1">
    <source>
        <dbReference type="SAM" id="MobiDB-lite"/>
    </source>
</evidence>